<dbReference type="HAMAP" id="MF_00624">
    <property type="entry name" value="GlgC"/>
    <property type="match status" value="1"/>
</dbReference>
<evidence type="ECO:0000256" key="1">
    <source>
        <dbReference type="ARBA" id="ARBA00010443"/>
    </source>
</evidence>
<evidence type="ECO:0000256" key="4">
    <source>
        <dbReference type="ARBA" id="ARBA00022695"/>
    </source>
</evidence>
<dbReference type="NCBIfam" id="TIGR02091">
    <property type="entry name" value="glgC"/>
    <property type="match status" value="1"/>
</dbReference>
<dbReference type="eggNOG" id="COG0448">
    <property type="taxonomic scope" value="Bacteria"/>
</dbReference>
<evidence type="ECO:0000256" key="6">
    <source>
        <dbReference type="ARBA" id="ARBA00022840"/>
    </source>
</evidence>
<dbReference type="HOGENOM" id="CLU_029499_14_0_9"/>
<dbReference type="UniPathway" id="UPA00164"/>
<comment type="pathway">
    <text evidence="9">Glycan biosynthesis; glycogen biosynthesis.</text>
</comment>
<keyword evidence="13" id="KW-1185">Reference proteome</keyword>
<dbReference type="InterPro" id="IPR029044">
    <property type="entry name" value="Nucleotide-diphossugar_trans"/>
</dbReference>
<comment type="subunit">
    <text evidence="9">Homotetramer.</text>
</comment>
<evidence type="ECO:0000259" key="10">
    <source>
        <dbReference type="Pfam" id="PF00483"/>
    </source>
</evidence>
<accession>E6MEA4</accession>
<dbReference type="CDD" id="cd02508">
    <property type="entry name" value="ADP_Glucose_PP"/>
    <property type="match status" value="1"/>
</dbReference>
<feature type="binding site" evidence="9">
    <location>
        <position position="164"/>
    </location>
    <ligand>
        <name>alpha-D-glucose 1-phosphate</name>
        <dbReference type="ChEBI" id="CHEBI:58601"/>
    </ligand>
</feature>
<reference evidence="12 13" key="1">
    <citation type="submission" date="2010-12" db="EMBL/GenBank/DDBJ databases">
        <authorList>
            <person name="Muzny D."/>
            <person name="Qin X."/>
            <person name="Deng J."/>
            <person name="Jiang H."/>
            <person name="Liu Y."/>
            <person name="Qu J."/>
            <person name="Song X.-Z."/>
            <person name="Zhang L."/>
            <person name="Thornton R."/>
            <person name="Coyle M."/>
            <person name="Francisco L."/>
            <person name="Jackson L."/>
            <person name="Javaid M."/>
            <person name="Korchina V."/>
            <person name="Kovar C."/>
            <person name="Mata R."/>
            <person name="Mathew T."/>
            <person name="Ngo R."/>
            <person name="Nguyen L."/>
            <person name="Nguyen N."/>
            <person name="Okwuonu G."/>
            <person name="Ongeri F."/>
            <person name="Pham C."/>
            <person name="Simmons D."/>
            <person name="Wilczek-Boney K."/>
            <person name="Hale W."/>
            <person name="Jakkamsetti A."/>
            <person name="Pham P."/>
            <person name="Ruth R."/>
            <person name="San Lucas F."/>
            <person name="Warren J."/>
            <person name="Zhang J."/>
            <person name="Zhao Z."/>
            <person name="Zhou C."/>
            <person name="Zhu D."/>
            <person name="Lee S."/>
            <person name="Bess C."/>
            <person name="Blankenburg K."/>
            <person name="Forbes L."/>
            <person name="Fu Q."/>
            <person name="Gubbala S."/>
            <person name="Hirani K."/>
            <person name="Jayaseelan J.C."/>
            <person name="Lara F."/>
            <person name="Munidasa M."/>
            <person name="Palculict T."/>
            <person name="Patil S."/>
            <person name="Pu L.-L."/>
            <person name="Saada N."/>
            <person name="Tang L."/>
            <person name="Weissenberger G."/>
            <person name="Zhu Y."/>
            <person name="Hemphill L."/>
            <person name="Shang Y."/>
            <person name="Youmans B."/>
            <person name="Ayvaz T."/>
            <person name="Ross M."/>
            <person name="Santibanez J."/>
            <person name="Aqrawi P."/>
            <person name="Gross S."/>
            <person name="Joshi V."/>
            <person name="Fowler G."/>
            <person name="Nazareth L."/>
            <person name="Reid J."/>
            <person name="Worley K."/>
            <person name="Petrosino J."/>
            <person name="Highlander S."/>
            <person name="Gibbs R."/>
        </authorList>
    </citation>
    <scope>NUCLEOTIDE SEQUENCE [LARGE SCALE GENOMIC DNA]</scope>
    <source>
        <strain evidence="12 13">ATCC 23263</strain>
    </source>
</reference>
<dbReference type="SUPFAM" id="SSF53448">
    <property type="entry name" value="Nucleotide-diphospho-sugar transferases"/>
    <property type="match status" value="1"/>
</dbReference>
<feature type="binding site" evidence="9">
    <location>
        <position position="99"/>
    </location>
    <ligand>
        <name>alpha-D-glucose 1-phosphate</name>
        <dbReference type="ChEBI" id="CHEBI:58601"/>
    </ligand>
</feature>
<comment type="similarity">
    <text evidence="1 9">Belongs to the bacterial/plant glucose-1-phosphate adenylyltransferase family.</text>
</comment>
<evidence type="ECO:0000256" key="8">
    <source>
        <dbReference type="ARBA" id="ARBA00023277"/>
    </source>
</evidence>
<evidence type="ECO:0000256" key="7">
    <source>
        <dbReference type="ARBA" id="ARBA00023056"/>
    </source>
</evidence>
<dbReference type="PROSITE" id="PS00809">
    <property type="entry name" value="ADP_GLC_PYROPHOSPH_2"/>
    <property type="match status" value="1"/>
</dbReference>
<dbReference type="GO" id="GO:0005524">
    <property type="term" value="F:ATP binding"/>
    <property type="evidence" value="ECO:0007669"/>
    <property type="project" value="UniProtKB-KW"/>
</dbReference>
<dbReference type="InterPro" id="IPR005836">
    <property type="entry name" value="ADP_Glu_pyroP_CS"/>
</dbReference>
<dbReference type="NCBIfam" id="NF003670">
    <property type="entry name" value="PRK05293.1"/>
    <property type="match status" value="1"/>
</dbReference>
<dbReference type="AlphaFoldDB" id="E6MEA4"/>
<keyword evidence="8 9" id="KW-0119">Carbohydrate metabolism</keyword>
<feature type="site" description="Could play a key role in the communication between the regulatory and the substrate sites" evidence="9">
    <location>
        <position position="59"/>
    </location>
</feature>
<dbReference type="InterPro" id="IPR011831">
    <property type="entry name" value="ADP-Glc_PPase"/>
</dbReference>
<dbReference type="Gene3D" id="3.90.550.10">
    <property type="entry name" value="Spore Coat Polysaccharide Biosynthesis Protein SpsA, Chain A"/>
    <property type="match status" value="1"/>
</dbReference>
<gene>
    <name evidence="9 12" type="primary">glgC</name>
    <name evidence="12" type="ORF">HMP0721_0337</name>
</gene>
<feature type="binding site" evidence="9">
    <location>
        <position position="190"/>
    </location>
    <ligand>
        <name>alpha-D-glucose 1-phosphate</name>
        <dbReference type="ChEBI" id="CHEBI:58601"/>
    </ligand>
</feature>
<comment type="catalytic activity">
    <reaction evidence="9">
        <text>alpha-D-glucose 1-phosphate + ATP + H(+) = ADP-alpha-D-glucose + diphosphate</text>
        <dbReference type="Rhea" id="RHEA:12120"/>
        <dbReference type="ChEBI" id="CHEBI:15378"/>
        <dbReference type="ChEBI" id="CHEBI:30616"/>
        <dbReference type="ChEBI" id="CHEBI:33019"/>
        <dbReference type="ChEBI" id="CHEBI:57498"/>
        <dbReference type="ChEBI" id="CHEBI:58601"/>
        <dbReference type="EC" id="2.7.7.27"/>
    </reaction>
</comment>
<dbReference type="Pfam" id="PF00483">
    <property type="entry name" value="NTP_transferase"/>
    <property type="match status" value="1"/>
</dbReference>
<dbReference type="PROSITE" id="PS00808">
    <property type="entry name" value="ADP_GLC_PYROPHOSPH_1"/>
    <property type="match status" value="1"/>
</dbReference>
<keyword evidence="2 9" id="KW-0321">Glycogen metabolism</keyword>
<evidence type="ECO:0000256" key="2">
    <source>
        <dbReference type="ARBA" id="ARBA00022600"/>
    </source>
</evidence>
<dbReference type="InterPro" id="IPR056818">
    <property type="entry name" value="GlmU/GlgC-like_hexapep"/>
</dbReference>
<dbReference type="SUPFAM" id="SSF51161">
    <property type="entry name" value="Trimeric LpxA-like enzymes"/>
    <property type="match status" value="1"/>
</dbReference>
<keyword evidence="7 9" id="KW-0320">Glycogen biosynthesis</keyword>
<name>E6MEA4_9FIRM</name>
<keyword evidence="5 9" id="KW-0547">Nucleotide-binding</keyword>
<keyword evidence="6 9" id="KW-0067">ATP-binding</keyword>
<sequence>MSIECVAMLLAGGQGSRLKALTANNAKPAVLFGGKYRIIDFPLSNCMNSDIDVVGVLTQYRPYILNNYVGDGSAWALDKVNGGVRILPPYMGQKGGHWYNGTADAITQNIDFIDQFNPEYVLILSGDHIYKMDYSKMIAYHKKKQADLTMAVMNVPWEEANRFGIVVTNDEQRIQNFQEKPAEPKSNKASMGIYVFSWPVLRKALIEDAEDPNSENDFGNNVIPALHEQGKRIFAYTFSGYWKDVGTIESYFEANMDLLDESCNFDLTDPDFRIFSNNNSRHPQFIGPYANVQNSLICDGCAIFGQVEHSVLSHDVTIGEHTIIRDCIIHTGAQIEDGAHLERCIVRPSGIVNGDTRIVAAESDDPMDIHVINA</sequence>
<comment type="caution">
    <text evidence="12">The sequence shown here is derived from an EMBL/GenBank/DDBJ whole genome shotgun (WGS) entry which is preliminary data.</text>
</comment>
<evidence type="ECO:0000256" key="3">
    <source>
        <dbReference type="ARBA" id="ARBA00022679"/>
    </source>
</evidence>
<dbReference type="PANTHER" id="PTHR43523:SF2">
    <property type="entry name" value="GLUCOSE-1-PHOSPHATE ADENYLYLTRANSFERASE"/>
    <property type="match status" value="1"/>
</dbReference>
<dbReference type="Gene3D" id="2.160.10.10">
    <property type="entry name" value="Hexapeptide repeat proteins"/>
    <property type="match status" value="1"/>
</dbReference>
<feature type="binding site" evidence="9">
    <location>
        <begin position="179"/>
        <end position="180"/>
    </location>
    <ligand>
        <name>alpha-D-glucose 1-phosphate</name>
        <dbReference type="ChEBI" id="CHEBI:58601"/>
    </ligand>
</feature>
<evidence type="ECO:0000256" key="5">
    <source>
        <dbReference type="ARBA" id="ARBA00022741"/>
    </source>
</evidence>
<protein>
    <recommendedName>
        <fullName evidence="9">Glucose-1-phosphate adenylyltransferase</fullName>
        <ecNumber evidence="9">2.7.7.27</ecNumber>
    </recommendedName>
    <alternativeName>
        <fullName evidence="9">ADP-glucose pyrophosphorylase</fullName>
        <shortName evidence="9">ADPGlc PPase</shortName>
    </alternativeName>
    <alternativeName>
        <fullName evidence="9">ADP-glucose synthase</fullName>
    </alternativeName>
</protein>
<feature type="domain" description="Glucose-1-phosphate adenylyltransferase/Bifunctional protein GlmU-like C-terminal hexapeptide" evidence="11">
    <location>
        <begin position="291"/>
        <end position="365"/>
    </location>
</feature>
<dbReference type="InterPro" id="IPR011004">
    <property type="entry name" value="Trimer_LpxA-like_sf"/>
</dbReference>
<comment type="function">
    <text evidence="9">Involved in the biosynthesis of ADP-glucose, a building block required for the elongation reactions to produce glycogen. Catalyzes the reaction between ATP and alpha-D-glucose 1-phosphate (G1P) to produce pyrophosphate and ADP-Glc.</text>
</comment>
<dbReference type="InterPro" id="IPR023049">
    <property type="entry name" value="GlgC_bac"/>
</dbReference>
<dbReference type="PANTHER" id="PTHR43523">
    <property type="entry name" value="GLUCOSE-1-PHOSPHATE ADENYLYLTRANSFERASE-RELATED"/>
    <property type="match status" value="1"/>
</dbReference>
<keyword evidence="3 9" id="KW-0808">Transferase</keyword>
<evidence type="ECO:0000313" key="13">
    <source>
        <dbReference type="Proteomes" id="UP000004754"/>
    </source>
</evidence>
<evidence type="ECO:0000259" key="11">
    <source>
        <dbReference type="Pfam" id="PF24894"/>
    </source>
</evidence>
<dbReference type="InterPro" id="IPR005835">
    <property type="entry name" value="NTP_transferase_dom"/>
</dbReference>
<dbReference type="EMBL" id="AEQN01000007">
    <property type="protein sequence ID" value="EFV02429.1"/>
    <property type="molecule type" value="Genomic_DNA"/>
</dbReference>
<dbReference type="GO" id="GO:0005978">
    <property type="term" value="P:glycogen biosynthetic process"/>
    <property type="evidence" value="ECO:0007669"/>
    <property type="project" value="UniProtKB-UniRule"/>
</dbReference>
<dbReference type="STRING" id="887929.HMP0721_0337"/>
<dbReference type="PROSITE" id="PS00810">
    <property type="entry name" value="ADP_GLC_PYROPHOSPH_3"/>
    <property type="match status" value="1"/>
</dbReference>
<dbReference type="OrthoDB" id="9801810at2"/>
<feature type="domain" description="Nucleotidyl transferase" evidence="10">
    <location>
        <begin position="7"/>
        <end position="260"/>
    </location>
</feature>
<evidence type="ECO:0000313" key="12">
    <source>
        <dbReference type="EMBL" id="EFV02429.1"/>
    </source>
</evidence>
<proteinExistence type="inferred from homology"/>
<evidence type="ECO:0000256" key="9">
    <source>
        <dbReference type="HAMAP-Rule" id="MF_00624"/>
    </source>
</evidence>
<organism evidence="12 13">
    <name type="scientific">Pseudoramibacter alactolyticus ATCC 23263</name>
    <dbReference type="NCBI Taxonomy" id="887929"/>
    <lineage>
        <taxon>Bacteria</taxon>
        <taxon>Bacillati</taxon>
        <taxon>Bacillota</taxon>
        <taxon>Clostridia</taxon>
        <taxon>Eubacteriales</taxon>
        <taxon>Eubacteriaceae</taxon>
        <taxon>Pseudoramibacter</taxon>
    </lineage>
</organism>
<dbReference type="Proteomes" id="UP000004754">
    <property type="component" value="Unassembled WGS sequence"/>
</dbReference>
<keyword evidence="4 9" id="KW-0548">Nucleotidyltransferase</keyword>
<dbReference type="Pfam" id="PF24894">
    <property type="entry name" value="Hexapep_GlmU"/>
    <property type="match status" value="1"/>
</dbReference>
<feature type="site" description="Could play a key role in the communication between the regulatory and the substrate sites" evidence="9">
    <location>
        <position position="98"/>
    </location>
</feature>
<dbReference type="GO" id="GO:0008878">
    <property type="term" value="F:glucose-1-phosphate adenylyltransferase activity"/>
    <property type="evidence" value="ECO:0007669"/>
    <property type="project" value="UniProtKB-UniRule"/>
</dbReference>
<dbReference type="EC" id="2.7.7.27" evidence="9"/>